<gene>
    <name evidence="1" type="ORF">KI688_001058</name>
</gene>
<name>A0A9P7Y5P2_9FUNG</name>
<proteinExistence type="predicted"/>
<dbReference type="OrthoDB" id="6359816at2759"/>
<sequence>MTYRYTTLQPFNAPVRFHSIHCKCYVCAHLAVDHAKAFSNIGLGRLSVSSYTNKIDRAVLSETDKASLVWCDSAGKTKGSVGWRPLNQKTPWLLKNVTWKELKYSAVHYGLENP</sequence>
<evidence type="ECO:0000313" key="2">
    <source>
        <dbReference type="Proteomes" id="UP000707451"/>
    </source>
</evidence>
<protein>
    <submittedName>
        <fullName evidence="1">Uncharacterized protein</fullName>
    </submittedName>
</protein>
<evidence type="ECO:0000313" key="1">
    <source>
        <dbReference type="EMBL" id="KAG9073266.1"/>
    </source>
</evidence>
<dbReference type="AlphaFoldDB" id="A0A9P7Y5P2"/>
<dbReference type="Proteomes" id="UP000707451">
    <property type="component" value="Unassembled WGS sequence"/>
</dbReference>
<reference evidence="1" key="1">
    <citation type="submission" date="2021-06" db="EMBL/GenBank/DDBJ databases">
        <title>Genome Sequence of Mortierella hyaline Strain SCG-10, a Cold-Adapted, Nitrate-Reducing Fungus Isolated from Soil in Minnesota, USA.</title>
        <authorList>
            <person name="Aldossari N."/>
        </authorList>
    </citation>
    <scope>NUCLEOTIDE SEQUENCE</scope>
    <source>
        <strain evidence="1">SCG-10</strain>
    </source>
</reference>
<organism evidence="1 2">
    <name type="scientific">Linnemannia hyalina</name>
    <dbReference type="NCBI Taxonomy" id="64524"/>
    <lineage>
        <taxon>Eukaryota</taxon>
        <taxon>Fungi</taxon>
        <taxon>Fungi incertae sedis</taxon>
        <taxon>Mucoromycota</taxon>
        <taxon>Mortierellomycotina</taxon>
        <taxon>Mortierellomycetes</taxon>
        <taxon>Mortierellales</taxon>
        <taxon>Mortierellaceae</taxon>
        <taxon>Linnemannia</taxon>
    </lineage>
</organism>
<comment type="caution">
    <text evidence="1">The sequence shown here is derived from an EMBL/GenBank/DDBJ whole genome shotgun (WGS) entry which is preliminary data.</text>
</comment>
<accession>A0A9P7Y5P2</accession>
<keyword evidence="2" id="KW-1185">Reference proteome</keyword>
<dbReference type="EMBL" id="JAHRHY010000001">
    <property type="protein sequence ID" value="KAG9073266.1"/>
    <property type="molecule type" value="Genomic_DNA"/>
</dbReference>